<name>A0ABY7TP71_9SPHN</name>
<evidence type="ECO:0000313" key="3">
    <source>
        <dbReference type="Proteomes" id="UP001220395"/>
    </source>
</evidence>
<proteinExistence type="predicted"/>
<keyword evidence="3" id="KW-1185">Reference proteome</keyword>
<dbReference type="EMBL" id="CP117411">
    <property type="protein sequence ID" value="WCT74427.1"/>
    <property type="molecule type" value="Genomic_DNA"/>
</dbReference>
<dbReference type="InterPro" id="IPR032710">
    <property type="entry name" value="NTF2-like_dom_sf"/>
</dbReference>
<dbReference type="SUPFAM" id="SSF54427">
    <property type="entry name" value="NTF2-like"/>
    <property type="match status" value="1"/>
</dbReference>
<reference evidence="2 3" key="1">
    <citation type="submission" date="2023-02" db="EMBL/GenBank/DDBJ databases">
        <title>Genome sequence of Sphingomonas naphthae.</title>
        <authorList>
            <person name="Kim S."/>
            <person name="Heo J."/>
            <person name="Kwon S.-W."/>
        </authorList>
    </citation>
    <scope>NUCLEOTIDE SEQUENCE [LARGE SCALE GENOMIC DNA]</scope>
    <source>
        <strain evidence="2 3">KACC 18716</strain>
    </source>
</reference>
<sequence length="182" mass="21153">MTSELEDLRATVRELKDRQDILDCIQRECRARDRQDIDQIAGCWWGEGVDEHGPSITTAPDYPERANRGHYTNFHMTSHNITNHICEIDGDTAYCESYVVGGLFWLDGKTTTIAFGRYLDQMERRNGEWRMLVRRCTIEMSADTDGTWVHSKNVKGFLKALWSKDDPSYQRPFVASREGVRW</sequence>
<dbReference type="RefSeq" id="WP_273689448.1">
    <property type="nucleotide sequence ID" value="NZ_CP117411.1"/>
</dbReference>
<dbReference type="Gene3D" id="3.10.450.50">
    <property type="match status" value="1"/>
</dbReference>
<gene>
    <name evidence="2" type="ORF">PQ455_04135</name>
</gene>
<evidence type="ECO:0000259" key="1">
    <source>
        <dbReference type="Pfam" id="PF13577"/>
    </source>
</evidence>
<evidence type="ECO:0000313" key="2">
    <source>
        <dbReference type="EMBL" id="WCT74427.1"/>
    </source>
</evidence>
<dbReference type="Proteomes" id="UP001220395">
    <property type="component" value="Chromosome"/>
</dbReference>
<protein>
    <submittedName>
        <fullName evidence="2">Nuclear transport factor 2 family protein</fullName>
    </submittedName>
</protein>
<organism evidence="2 3">
    <name type="scientific">Sphingomonas naphthae</name>
    <dbReference type="NCBI Taxonomy" id="1813468"/>
    <lineage>
        <taxon>Bacteria</taxon>
        <taxon>Pseudomonadati</taxon>
        <taxon>Pseudomonadota</taxon>
        <taxon>Alphaproteobacteria</taxon>
        <taxon>Sphingomonadales</taxon>
        <taxon>Sphingomonadaceae</taxon>
        <taxon>Sphingomonas</taxon>
    </lineage>
</organism>
<feature type="domain" description="SnoaL-like" evidence="1">
    <location>
        <begin position="13"/>
        <end position="135"/>
    </location>
</feature>
<dbReference type="Pfam" id="PF13577">
    <property type="entry name" value="SnoaL_4"/>
    <property type="match status" value="1"/>
</dbReference>
<dbReference type="InterPro" id="IPR037401">
    <property type="entry name" value="SnoaL-like"/>
</dbReference>
<accession>A0ABY7TP71</accession>